<dbReference type="EMBL" id="CP019344">
    <property type="protein sequence ID" value="ARN78769.1"/>
    <property type="molecule type" value="Genomic_DNA"/>
</dbReference>
<sequence length="170" mass="19377">MITPNLLKRLTVFLGFFMLSGCFEKDRGRGISININDSKKRGVFITEYEIKQKLILGDSIRISPSEVWLEKVWRYDPEDPSNSISKNNNTYQVVLTAEKETPFSVSGLSFKYTIGVNSNQYLRKCGETCLIGDLAEKPGDTLLYKLKKGAYPNGDYKKEDIFAELMLIKK</sequence>
<dbReference type="Proteomes" id="UP000193431">
    <property type="component" value="Chromosome"/>
</dbReference>
<accession>A0A1W6MMQ4</accession>
<dbReference type="OrthoDB" id="1235182at2"/>
<dbReference type="AlphaFoldDB" id="A0A1W6MMQ4"/>
<dbReference type="RefSeq" id="WP_085767573.1">
    <property type="nucleotide sequence ID" value="NZ_CP019344.1"/>
</dbReference>
<keyword evidence="2" id="KW-1185">Reference proteome</keyword>
<evidence type="ECO:0000313" key="1">
    <source>
        <dbReference type="EMBL" id="ARN78769.1"/>
    </source>
</evidence>
<gene>
    <name evidence="1" type="ORF">BST97_12620</name>
</gene>
<protein>
    <submittedName>
        <fullName evidence="1">Uncharacterized protein</fullName>
    </submittedName>
</protein>
<organism evidence="1 2">
    <name type="scientific">Nonlabens spongiae</name>
    <dbReference type="NCBI Taxonomy" id="331648"/>
    <lineage>
        <taxon>Bacteria</taxon>
        <taxon>Pseudomonadati</taxon>
        <taxon>Bacteroidota</taxon>
        <taxon>Flavobacteriia</taxon>
        <taxon>Flavobacteriales</taxon>
        <taxon>Flavobacteriaceae</taxon>
        <taxon>Nonlabens</taxon>
    </lineage>
</organism>
<evidence type="ECO:0000313" key="2">
    <source>
        <dbReference type="Proteomes" id="UP000193431"/>
    </source>
</evidence>
<name>A0A1W6MMQ4_9FLAO</name>
<proteinExistence type="predicted"/>
<reference evidence="1 2" key="1">
    <citation type="submission" date="2016-11" db="EMBL/GenBank/DDBJ databases">
        <title>Trade-off between light-utilization and light-protection in marine flavobacteria.</title>
        <authorList>
            <person name="Kumagai Y."/>
        </authorList>
    </citation>
    <scope>NUCLEOTIDE SEQUENCE [LARGE SCALE GENOMIC DNA]</scope>
    <source>
        <strain evidence="1 2">JCM 13191</strain>
    </source>
</reference>